<feature type="domain" description="Rv3660c-like CheY-like N-terminal" evidence="1">
    <location>
        <begin position="14"/>
        <end position="122"/>
    </location>
</feature>
<dbReference type="Pfam" id="PF26563">
    <property type="entry name" value="Rv3660c_N"/>
    <property type="match status" value="1"/>
</dbReference>
<dbReference type="SUPFAM" id="SSF52540">
    <property type="entry name" value="P-loop containing nucleoside triphosphate hydrolases"/>
    <property type="match status" value="1"/>
</dbReference>
<sequence>MPFSYASAPRPLIVTGSEEHLDAVLRLCAAAAIEPLVCAELATARPHWPAAPLVVLGDDVVAGPGPDLPVLERRRDVVVVVRDDPRPAVWTTALALGAEQVLVLPRDDDALAQLLADRADGSGRTAPVVAFVGGSGGAGASSLAASVARTAARAPGGRDADGDVLLVDGDPLGGGLDLLLGDEARPGLRWNDLAATHGRLSGTALRRSLPRADGLAVLSWERGARDVPSDEVVAAVLTAVRRAHALVVADLPRHLDAAAAEVAARAAVSVVVVSDDVRGVAAATSVVRRLTGWSSDIRLVVRRRRGGLPPALVAETLALPLLTTMSEDSRFRRAVEDGVGPVARRSSVRAAGRSVWSLLAPELAR</sequence>
<dbReference type="NCBIfam" id="TIGR03815">
    <property type="entry name" value="CpaE_hom_Actino"/>
    <property type="match status" value="1"/>
</dbReference>
<dbReference type="InterPro" id="IPR022521">
    <property type="entry name" value="Rv3660c"/>
</dbReference>
<organism evidence="2 3">
    <name type="scientific">Mumia xiangluensis</name>
    <dbReference type="NCBI Taxonomy" id="1678900"/>
    <lineage>
        <taxon>Bacteria</taxon>
        <taxon>Bacillati</taxon>
        <taxon>Actinomycetota</taxon>
        <taxon>Actinomycetes</taxon>
        <taxon>Propionibacteriales</taxon>
        <taxon>Nocardioidaceae</taxon>
        <taxon>Mumia</taxon>
    </lineage>
</organism>
<evidence type="ECO:0000259" key="1">
    <source>
        <dbReference type="Pfam" id="PF26563"/>
    </source>
</evidence>
<evidence type="ECO:0000313" key="3">
    <source>
        <dbReference type="Proteomes" id="UP001596097"/>
    </source>
</evidence>
<dbReference type="RefSeq" id="WP_205602753.1">
    <property type="nucleotide sequence ID" value="NZ_JBHSQL010000010.1"/>
</dbReference>
<gene>
    <name evidence="2" type="primary">ssd</name>
    <name evidence="2" type="ORF">ACFPYK_13585</name>
</gene>
<dbReference type="PANTHER" id="PTHR43384">
    <property type="entry name" value="SEPTUM SITE-DETERMINING PROTEIN MIND HOMOLOG, CHLOROPLASTIC-RELATED"/>
    <property type="match status" value="1"/>
</dbReference>
<keyword evidence="3" id="KW-1185">Reference proteome</keyword>
<protein>
    <submittedName>
        <fullName evidence="2">Septum site-determining protein Ssd</fullName>
    </submittedName>
</protein>
<dbReference type="InterPro" id="IPR050625">
    <property type="entry name" value="ParA/MinD_ATPase"/>
</dbReference>
<dbReference type="PANTHER" id="PTHR43384:SF11">
    <property type="entry name" value="SEPTUM SITE DETERMINING PROTEIN"/>
    <property type="match status" value="1"/>
</dbReference>
<accession>A0ABW1QM01</accession>
<reference evidence="3" key="1">
    <citation type="journal article" date="2019" name="Int. J. Syst. Evol. Microbiol.">
        <title>The Global Catalogue of Microorganisms (GCM) 10K type strain sequencing project: providing services to taxonomists for standard genome sequencing and annotation.</title>
        <authorList>
            <consortium name="The Broad Institute Genomics Platform"/>
            <consortium name="The Broad Institute Genome Sequencing Center for Infectious Disease"/>
            <person name="Wu L."/>
            <person name="Ma J."/>
        </authorList>
    </citation>
    <scope>NUCLEOTIDE SEQUENCE [LARGE SCALE GENOMIC DNA]</scope>
    <source>
        <strain evidence="3">CGMCC 4.7198</strain>
    </source>
</reference>
<dbReference type="Gene3D" id="3.40.50.300">
    <property type="entry name" value="P-loop containing nucleotide triphosphate hydrolases"/>
    <property type="match status" value="1"/>
</dbReference>
<dbReference type="InterPro" id="IPR059050">
    <property type="entry name" value="Rv3660c_N"/>
</dbReference>
<dbReference type="EMBL" id="JBHSQL010000010">
    <property type="protein sequence ID" value="MFC6150426.1"/>
    <property type="molecule type" value="Genomic_DNA"/>
</dbReference>
<name>A0ABW1QM01_9ACTN</name>
<evidence type="ECO:0000313" key="2">
    <source>
        <dbReference type="EMBL" id="MFC6150426.1"/>
    </source>
</evidence>
<comment type="caution">
    <text evidence="2">The sequence shown here is derived from an EMBL/GenBank/DDBJ whole genome shotgun (WGS) entry which is preliminary data.</text>
</comment>
<proteinExistence type="predicted"/>
<dbReference type="InterPro" id="IPR027417">
    <property type="entry name" value="P-loop_NTPase"/>
</dbReference>
<dbReference type="Proteomes" id="UP001596097">
    <property type="component" value="Unassembled WGS sequence"/>
</dbReference>